<dbReference type="GeneID" id="25032314"/>
<feature type="transmembrane region" description="Helical" evidence="7">
    <location>
        <begin position="362"/>
        <end position="381"/>
    </location>
</feature>
<evidence type="ECO:0000313" key="10">
    <source>
        <dbReference type="Proteomes" id="UP000016088"/>
    </source>
</evidence>
<dbReference type="VEuPathDB" id="FungiDB:SOCG_03342"/>
<keyword evidence="9" id="KW-0645">Protease</keyword>
<evidence type="ECO:0000256" key="4">
    <source>
        <dbReference type="ARBA" id="ARBA00022801"/>
    </source>
</evidence>
<feature type="domain" description="Peptidase S54 rhomboid" evidence="8">
    <location>
        <begin position="178"/>
        <end position="234"/>
    </location>
</feature>
<organism evidence="9 10">
    <name type="scientific">Schizosaccharomyces octosporus (strain yFS286)</name>
    <name type="common">Fission yeast</name>
    <name type="synonym">Octosporomyces octosporus</name>
    <dbReference type="NCBI Taxonomy" id="483514"/>
    <lineage>
        <taxon>Eukaryota</taxon>
        <taxon>Fungi</taxon>
        <taxon>Dikarya</taxon>
        <taxon>Ascomycota</taxon>
        <taxon>Taphrinomycotina</taxon>
        <taxon>Schizosaccharomycetes</taxon>
        <taxon>Schizosaccharomycetales</taxon>
        <taxon>Schizosaccharomycetaceae</taxon>
        <taxon>Schizosaccharomyces</taxon>
    </lineage>
</organism>
<dbReference type="HOGENOM" id="CLU_706284_0_0_1"/>
<feature type="transmembrane region" description="Helical" evidence="7">
    <location>
        <begin position="220"/>
        <end position="239"/>
    </location>
</feature>
<dbReference type="GO" id="GO:0016020">
    <property type="term" value="C:membrane"/>
    <property type="evidence" value="ECO:0007669"/>
    <property type="project" value="UniProtKB-SubCell"/>
</dbReference>
<keyword evidence="3 7" id="KW-0812">Transmembrane</keyword>
<dbReference type="SUPFAM" id="SSF144091">
    <property type="entry name" value="Rhomboid-like"/>
    <property type="match status" value="1"/>
</dbReference>
<dbReference type="Pfam" id="PF01694">
    <property type="entry name" value="Rhomboid"/>
    <property type="match status" value="2"/>
</dbReference>
<keyword evidence="6 7" id="KW-0472">Membrane</keyword>
<comment type="subcellular location">
    <subcellularLocation>
        <location evidence="1">Membrane</location>
        <topology evidence="1">Multi-pass membrane protein</topology>
    </subcellularLocation>
</comment>
<dbReference type="PANTHER" id="PTHR43731:SF14">
    <property type="entry name" value="PRESENILIN-ASSOCIATED RHOMBOID-LIKE PROTEIN, MITOCHONDRIAL"/>
    <property type="match status" value="1"/>
</dbReference>
<keyword evidence="4" id="KW-0378">Hydrolase</keyword>
<accession>S9R7D9</accession>
<dbReference type="AlphaFoldDB" id="S9R7D9"/>
<dbReference type="OrthoDB" id="1700726at2759"/>
<dbReference type="InterPro" id="IPR035952">
    <property type="entry name" value="Rhomboid-like_sf"/>
</dbReference>
<gene>
    <name evidence="9" type="ORF">SOCG_03342</name>
</gene>
<sequence>MNLSLKASTIRKCPRKSIFSSCSVFPMKVIFSNQNFQSFSAFGRPYSLLCKPLTTRNVACPSKQKWHQPVDIGERPSFFITDLSSSISKLPARRYFSSSSHIKGLPNRKTNFLFPSLSEHRSGSEVAKTIAILVCITNGLVFWLWDLAKDDARTLHDFKRLDWMLRNTQCSLQNLYDGRWWTLITSLFSHQNLTHLLVNCFAIYSFMPLIVHRFGILRSFSVYFLSGIMGNFVVLERLLRKDEVASSKGSLHVWDVLFNKESFSETQSWLAYIKNKFSLSSFEAEKNIHTLSSSWRKGVLGASGSVYGIMALFACTYPLTQFLLFFIIPAQASTILPLDFLVESLLLTQNYDETTGIAFDAHVTGMILGTLSSFLLIPKVWRSRFIYRKGL</sequence>
<dbReference type="PANTHER" id="PTHR43731">
    <property type="entry name" value="RHOMBOID PROTEASE"/>
    <property type="match status" value="1"/>
</dbReference>
<comment type="similarity">
    <text evidence="2">Belongs to the peptidase S54 family.</text>
</comment>
<dbReference type="GO" id="GO:0006465">
    <property type="term" value="P:signal peptide processing"/>
    <property type="evidence" value="ECO:0007669"/>
    <property type="project" value="TreeGrafter"/>
</dbReference>
<evidence type="ECO:0000256" key="1">
    <source>
        <dbReference type="ARBA" id="ARBA00004141"/>
    </source>
</evidence>
<evidence type="ECO:0000313" key="9">
    <source>
        <dbReference type="EMBL" id="EPX74130.1"/>
    </source>
</evidence>
<evidence type="ECO:0000256" key="5">
    <source>
        <dbReference type="ARBA" id="ARBA00022989"/>
    </source>
</evidence>
<proteinExistence type="inferred from homology"/>
<dbReference type="RefSeq" id="XP_013017284.1">
    <property type="nucleotide sequence ID" value="XM_013161830.1"/>
</dbReference>
<keyword evidence="5 7" id="KW-1133">Transmembrane helix</keyword>
<evidence type="ECO:0000256" key="7">
    <source>
        <dbReference type="SAM" id="Phobius"/>
    </source>
</evidence>
<dbReference type="eggNOG" id="KOG2980">
    <property type="taxonomic scope" value="Eukaryota"/>
</dbReference>
<feature type="domain" description="Peptidase S54 rhomboid" evidence="8">
    <location>
        <begin position="298"/>
        <end position="378"/>
    </location>
</feature>
<dbReference type="InterPro" id="IPR050925">
    <property type="entry name" value="Rhomboid_protease_S54"/>
</dbReference>
<dbReference type="Proteomes" id="UP000016088">
    <property type="component" value="Unassembled WGS sequence"/>
</dbReference>
<evidence type="ECO:0000256" key="3">
    <source>
        <dbReference type="ARBA" id="ARBA00022692"/>
    </source>
</evidence>
<evidence type="ECO:0000256" key="6">
    <source>
        <dbReference type="ARBA" id="ARBA00023136"/>
    </source>
</evidence>
<dbReference type="Gene3D" id="1.20.1540.10">
    <property type="entry name" value="Rhomboid-like"/>
    <property type="match status" value="1"/>
</dbReference>
<evidence type="ECO:0000256" key="2">
    <source>
        <dbReference type="ARBA" id="ARBA00009045"/>
    </source>
</evidence>
<name>S9R7D9_SCHOY</name>
<dbReference type="InterPro" id="IPR022764">
    <property type="entry name" value="Peptidase_S54_rhomboid_dom"/>
</dbReference>
<keyword evidence="10" id="KW-1185">Reference proteome</keyword>
<evidence type="ECO:0000259" key="8">
    <source>
        <dbReference type="Pfam" id="PF01694"/>
    </source>
</evidence>
<dbReference type="EMBL" id="KE503206">
    <property type="protein sequence ID" value="EPX74130.1"/>
    <property type="molecule type" value="Genomic_DNA"/>
</dbReference>
<dbReference type="GO" id="GO:0004252">
    <property type="term" value="F:serine-type endopeptidase activity"/>
    <property type="evidence" value="ECO:0007669"/>
    <property type="project" value="InterPro"/>
</dbReference>
<protein>
    <submittedName>
        <fullName evidence="9">Rhomboid family protease</fullName>
    </submittedName>
</protein>
<dbReference type="OMA" id="IMALFAC"/>
<reference evidence="9 10" key="1">
    <citation type="journal article" date="2011" name="Science">
        <title>Comparative functional genomics of the fission yeasts.</title>
        <authorList>
            <person name="Rhind N."/>
            <person name="Chen Z."/>
            <person name="Yassour M."/>
            <person name="Thompson D.A."/>
            <person name="Haas B.J."/>
            <person name="Habib N."/>
            <person name="Wapinski I."/>
            <person name="Roy S."/>
            <person name="Lin M.F."/>
            <person name="Heiman D.I."/>
            <person name="Young S.K."/>
            <person name="Furuya K."/>
            <person name="Guo Y."/>
            <person name="Pidoux A."/>
            <person name="Chen H.M."/>
            <person name="Robbertse B."/>
            <person name="Goldberg J.M."/>
            <person name="Aoki K."/>
            <person name="Bayne E.H."/>
            <person name="Berlin A.M."/>
            <person name="Desjardins C.A."/>
            <person name="Dobbs E."/>
            <person name="Dukaj L."/>
            <person name="Fan L."/>
            <person name="FitzGerald M.G."/>
            <person name="French C."/>
            <person name="Gujja S."/>
            <person name="Hansen K."/>
            <person name="Keifenheim D."/>
            <person name="Levin J.Z."/>
            <person name="Mosher R.A."/>
            <person name="Mueller C.A."/>
            <person name="Pfiffner J."/>
            <person name="Priest M."/>
            <person name="Russ C."/>
            <person name="Smialowska A."/>
            <person name="Swoboda P."/>
            <person name="Sykes S.M."/>
            <person name="Vaughn M."/>
            <person name="Vengrova S."/>
            <person name="Yoder R."/>
            <person name="Zeng Q."/>
            <person name="Allshire R."/>
            <person name="Baulcombe D."/>
            <person name="Birren B.W."/>
            <person name="Brown W."/>
            <person name="Ekwall K."/>
            <person name="Kellis M."/>
            <person name="Leatherwood J."/>
            <person name="Levin H."/>
            <person name="Margalit H."/>
            <person name="Martienssen R."/>
            <person name="Nieduszynski C.A."/>
            <person name="Spatafora J.W."/>
            <person name="Friedman N."/>
            <person name="Dalgaard J.Z."/>
            <person name="Baumann P."/>
            <person name="Niki H."/>
            <person name="Regev A."/>
            <person name="Nusbaum C."/>
        </authorList>
    </citation>
    <scope>NUCLEOTIDE SEQUENCE [LARGE SCALE GENOMIC DNA]</scope>
    <source>
        <strain evidence="10">yFS286</strain>
    </source>
</reference>